<gene>
    <name evidence="8" type="ORF">QOZ93_000007</name>
</gene>
<protein>
    <submittedName>
        <fullName evidence="8">Uncharacterized membrane-anchored protein YitT (DUF2179 family)</fullName>
    </submittedName>
</protein>
<evidence type="ECO:0000313" key="9">
    <source>
        <dbReference type="Proteomes" id="UP001224418"/>
    </source>
</evidence>
<dbReference type="InterPro" id="IPR051461">
    <property type="entry name" value="UPF0750_membrane"/>
</dbReference>
<evidence type="ECO:0000256" key="2">
    <source>
        <dbReference type="ARBA" id="ARBA00022475"/>
    </source>
</evidence>
<evidence type="ECO:0000256" key="4">
    <source>
        <dbReference type="ARBA" id="ARBA00022989"/>
    </source>
</evidence>
<dbReference type="InterPro" id="IPR019264">
    <property type="entry name" value="DUF2179"/>
</dbReference>
<dbReference type="Proteomes" id="UP001224418">
    <property type="component" value="Unassembled WGS sequence"/>
</dbReference>
<dbReference type="PANTHER" id="PTHR33545">
    <property type="entry name" value="UPF0750 MEMBRANE PROTEIN YITT-RELATED"/>
    <property type="match status" value="1"/>
</dbReference>
<feature type="domain" description="DUF2179" evidence="7">
    <location>
        <begin position="227"/>
        <end position="281"/>
    </location>
</feature>
<evidence type="ECO:0000256" key="5">
    <source>
        <dbReference type="ARBA" id="ARBA00023136"/>
    </source>
</evidence>
<comment type="subcellular location">
    <subcellularLocation>
        <location evidence="1">Cell membrane</location>
        <topology evidence="1">Multi-pass membrane protein</topology>
    </subcellularLocation>
</comment>
<dbReference type="Gene3D" id="3.30.70.120">
    <property type="match status" value="1"/>
</dbReference>
<keyword evidence="9" id="KW-1185">Reference proteome</keyword>
<reference evidence="8 9" key="1">
    <citation type="submission" date="2023-07" db="EMBL/GenBank/DDBJ databases">
        <title>Genomic Encyclopedia of Type Strains, Phase IV (KMG-IV): sequencing the most valuable type-strain genomes for metagenomic binning, comparative biology and taxonomic classification.</title>
        <authorList>
            <person name="Goeker M."/>
        </authorList>
    </citation>
    <scope>NUCLEOTIDE SEQUENCE [LARGE SCALE GENOMIC DNA]</scope>
    <source>
        <strain evidence="8 9">DSM 1400</strain>
    </source>
</reference>
<dbReference type="InterPro" id="IPR015867">
    <property type="entry name" value="N-reg_PII/ATP_PRibTrfase_C"/>
</dbReference>
<evidence type="ECO:0000259" key="7">
    <source>
        <dbReference type="Pfam" id="PF10035"/>
    </source>
</evidence>
<name>A0ABU0JMJ1_HATLI</name>
<dbReference type="EMBL" id="JAUSWN010000001">
    <property type="protein sequence ID" value="MDQ0478306.1"/>
    <property type="molecule type" value="Genomic_DNA"/>
</dbReference>
<dbReference type="InterPro" id="IPR003740">
    <property type="entry name" value="YitT"/>
</dbReference>
<feature type="transmembrane region" description="Helical" evidence="6">
    <location>
        <begin position="50"/>
        <end position="75"/>
    </location>
</feature>
<dbReference type="PANTHER" id="PTHR33545:SF5">
    <property type="entry name" value="UPF0750 MEMBRANE PROTEIN YITT"/>
    <property type="match status" value="1"/>
</dbReference>
<organism evidence="8 9">
    <name type="scientific">Hathewaya limosa</name>
    <name type="common">Clostridium limosum</name>
    <dbReference type="NCBI Taxonomy" id="1536"/>
    <lineage>
        <taxon>Bacteria</taxon>
        <taxon>Bacillati</taxon>
        <taxon>Bacillota</taxon>
        <taxon>Clostridia</taxon>
        <taxon>Eubacteriales</taxon>
        <taxon>Clostridiaceae</taxon>
        <taxon>Hathewaya</taxon>
    </lineage>
</organism>
<proteinExistence type="predicted"/>
<dbReference type="Pfam" id="PF02588">
    <property type="entry name" value="YitT_membrane"/>
    <property type="match status" value="1"/>
</dbReference>
<keyword evidence="2" id="KW-1003">Cell membrane</keyword>
<keyword evidence="3 6" id="KW-0812">Transmembrane</keyword>
<feature type="transmembrane region" description="Helical" evidence="6">
    <location>
        <begin position="154"/>
        <end position="174"/>
    </location>
</feature>
<dbReference type="PIRSF" id="PIRSF006483">
    <property type="entry name" value="Membrane_protein_YitT"/>
    <property type="match status" value="1"/>
</dbReference>
<evidence type="ECO:0000256" key="6">
    <source>
        <dbReference type="SAM" id="Phobius"/>
    </source>
</evidence>
<evidence type="ECO:0000256" key="3">
    <source>
        <dbReference type="ARBA" id="ARBA00022692"/>
    </source>
</evidence>
<comment type="caution">
    <text evidence="8">The sequence shown here is derived from an EMBL/GenBank/DDBJ whole genome shotgun (WGS) entry which is preliminary data.</text>
</comment>
<dbReference type="Pfam" id="PF10035">
    <property type="entry name" value="DUF2179"/>
    <property type="match status" value="1"/>
</dbReference>
<feature type="transmembrane region" description="Helical" evidence="6">
    <location>
        <begin position="112"/>
        <end position="133"/>
    </location>
</feature>
<dbReference type="RefSeq" id="WP_307354638.1">
    <property type="nucleotide sequence ID" value="NZ_BAAACJ010000024.1"/>
</dbReference>
<keyword evidence="5 6" id="KW-0472">Membrane</keyword>
<dbReference type="CDD" id="cd16380">
    <property type="entry name" value="YitT_C"/>
    <property type="match status" value="1"/>
</dbReference>
<sequence>MVKVTEQNKKKLIEDYVLIVLGCTLVAISVQKFLAEGNLVIGGLAGIAVILKYFTGISIATTNLLVNGPLFLLWIKQRGIKATIRIVITVVYLSFALWYVEFLPSMLPKNNLFLASIYGALTLGGGIGLILRASSSSGGTDLAANLLHFRFKSIPISVFMQTLDSTIIVIGAVVFGKEKAMYALISAFIVSRVAGYILEGGHSAKAVLVISEKIDEIAPKLQDSMKRGGTFVNGTGMYTNNEKKMLYMVVSSKQIFKFQKLVNKLDSNAFITITDVKEAYGNGFKQLV</sequence>
<keyword evidence="4 6" id="KW-1133">Transmembrane helix</keyword>
<feature type="transmembrane region" description="Helical" evidence="6">
    <location>
        <begin position="82"/>
        <end position="100"/>
    </location>
</feature>
<evidence type="ECO:0000256" key="1">
    <source>
        <dbReference type="ARBA" id="ARBA00004651"/>
    </source>
</evidence>
<accession>A0ABU0JMJ1</accession>
<evidence type="ECO:0000313" key="8">
    <source>
        <dbReference type="EMBL" id="MDQ0478306.1"/>
    </source>
</evidence>